<dbReference type="GO" id="GO:0046872">
    <property type="term" value="F:metal ion binding"/>
    <property type="evidence" value="ECO:0007669"/>
    <property type="project" value="InterPro"/>
</dbReference>
<gene>
    <name evidence="3" type="ORF">BSQ50_02850</name>
</gene>
<reference evidence="3 4" key="1">
    <citation type="submission" date="2016-11" db="EMBL/GenBank/DDBJ databases">
        <title>Interaction between Lactobacillus species and yeast in water kefir.</title>
        <authorList>
            <person name="Behr J."/>
            <person name="Xu D."/>
            <person name="Vogel R.F."/>
        </authorList>
    </citation>
    <scope>NUCLEOTIDE SEQUENCE [LARGE SCALE GENOMIC DNA]</scope>
    <source>
        <strain evidence="3 4">TMW 1.1827</strain>
    </source>
</reference>
<dbReference type="Pfam" id="PF00675">
    <property type="entry name" value="Peptidase_M16"/>
    <property type="match status" value="1"/>
</dbReference>
<feature type="domain" description="Peptidase M16 N-terminal" evidence="1">
    <location>
        <begin position="62"/>
        <end position="171"/>
    </location>
</feature>
<dbReference type="InterPro" id="IPR011249">
    <property type="entry name" value="Metalloenz_LuxS/M16"/>
</dbReference>
<dbReference type="PANTHER" id="PTHR11851:SF134">
    <property type="entry name" value="ZINC-DEPENDENT PROTEASE"/>
    <property type="match status" value="1"/>
</dbReference>
<evidence type="ECO:0000259" key="2">
    <source>
        <dbReference type="Pfam" id="PF05193"/>
    </source>
</evidence>
<evidence type="ECO:0000313" key="4">
    <source>
        <dbReference type="Proteomes" id="UP000324497"/>
    </source>
</evidence>
<evidence type="ECO:0000259" key="1">
    <source>
        <dbReference type="Pfam" id="PF00675"/>
    </source>
</evidence>
<dbReference type="InterPro" id="IPR050361">
    <property type="entry name" value="MPP/UQCRC_Complex"/>
</dbReference>
<sequence>MKVVEYPLVNEKLYLHQLKNGMLVKILPRPAYHKVYSNLRVEYGSLDNNFWLSDKKPKKFPAGIAHFLEHKMFDQPTGDAFEQFSHLGADANAFTTYTNTNYLFSSTSQIKENLLALLHFVQQPYFQPTAVENEKKIIGQEIKMYQDDVNWQLYSGVLAGMYPGHPLSDDIAGSLASIQKITATNLLNCYQAFYRPEKMSLLLTGAIDPVEIVNLLETDQNSINRLPGPVGISQDFSAAEGIPAKQFNQTSMPTQRTKAALGLKGLDQVLVNERSGLKYSLALELAFFILFGEISDNYQQLYEKEIIDDSFNFEIQVDRGFHFVVLSSECDDPAAFFTEISNILQHGSQNLEDAVKEFAIAKRDLLGSQIQSLDSLENIISEDQGRLFQQATVLDQIDLLEQLSLADVWQTFQTFWQNCQMSRFQILPKGDI</sequence>
<dbReference type="PANTHER" id="PTHR11851">
    <property type="entry name" value="METALLOPROTEASE"/>
    <property type="match status" value="1"/>
</dbReference>
<evidence type="ECO:0000313" key="3">
    <source>
        <dbReference type="EMBL" id="AUJ31589.1"/>
    </source>
</evidence>
<proteinExistence type="predicted"/>
<dbReference type="NCBIfam" id="NF047421">
    <property type="entry name" value="YfmH_fam"/>
    <property type="match status" value="1"/>
</dbReference>
<dbReference type="Proteomes" id="UP000324497">
    <property type="component" value="Chromosome"/>
</dbReference>
<dbReference type="InterPro" id="IPR007863">
    <property type="entry name" value="Peptidase_M16_C"/>
</dbReference>
<dbReference type="KEGG" id="lng:BSQ50_02850"/>
<dbReference type="EMBL" id="CP018180">
    <property type="protein sequence ID" value="AUJ31589.1"/>
    <property type="molecule type" value="Genomic_DNA"/>
</dbReference>
<dbReference type="AlphaFoldDB" id="A0A3Q8CFW7"/>
<dbReference type="Pfam" id="PF05193">
    <property type="entry name" value="Peptidase_M16_C"/>
    <property type="match status" value="1"/>
</dbReference>
<dbReference type="SUPFAM" id="SSF63411">
    <property type="entry name" value="LuxS/MPP-like metallohydrolase"/>
    <property type="match status" value="2"/>
</dbReference>
<dbReference type="InterPro" id="IPR011765">
    <property type="entry name" value="Pept_M16_N"/>
</dbReference>
<dbReference type="RefSeq" id="WP_148126336.1">
    <property type="nucleotide sequence ID" value="NZ_CP018180.1"/>
</dbReference>
<dbReference type="Gene3D" id="3.30.830.10">
    <property type="entry name" value="Metalloenzyme, LuxS/M16 peptidase-like"/>
    <property type="match status" value="2"/>
</dbReference>
<organism evidence="3 4">
    <name type="scientific">Liquorilactobacillus nagelii</name>
    <dbReference type="NCBI Taxonomy" id="82688"/>
    <lineage>
        <taxon>Bacteria</taxon>
        <taxon>Bacillati</taxon>
        <taxon>Bacillota</taxon>
        <taxon>Bacilli</taxon>
        <taxon>Lactobacillales</taxon>
        <taxon>Lactobacillaceae</taxon>
        <taxon>Liquorilactobacillus</taxon>
    </lineage>
</organism>
<name>A0A3Q8CFW7_9LACO</name>
<accession>A0A3Q8CFW7</accession>
<protein>
    <recommendedName>
        <fullName evidence="5">Peptidase M16</fullName>
    </recommendedName>
</protein>
<feature type="domain" description="Peptidase M16 C-terminal" evidence="2">
    <location>
        <begin position="180"/>
        <end position="347"/>
    </location>
</feature>
<keyword evidence="4" id="KW-1185">Reference proteome</keyword>
<evidence type="ECO:0008006" key="5">
    <source>
        <dbReference type="Google" id="ProtNLM"/>
    </source>
</evidence>